<dbReference type="PANTHER" id="PTHR11236:SF50">
    <property type="entry name" value="AMINODEOXYCHORISMATE SYNTHASE COMPONENT 1"/>
    <property type="match status" value="1"/>
</dbReference>
<gene>
    <name evidence="2" type="ORF">AFL42_13535</name>
</gene>
<dbReference type="SUPFAM" id="SSF56752">
    <property type="entry name" value="D-aminoacid aminotransferase-like PLP-dependent enzymes"/>
    <property type="match status" value="1"/>
</dbReference>
<dbReference type="InterPro" id="IPR005802">
    <property type="entry name" value="ADC_synth_comp_1"/>
</dbReference>
<evidence type="ECO:0000313" key="2">
    <source>
        <dbReference type="EMBL" id="KPH72423.1"/>
    </source>
</evidence>
<protein>
    <submittedName>
        <fullName evidence="2">Aminobenzoate synthetase</fullName>
    </submittedName>
</protein>
<dbReference type="EMBL" id="LGTK01000056">
    <property type="protein sequence ID" value="KPH72423.1"/>
    <property type="molecule type" value="Genomic_DNA"/>
</dbReference>
<accession>A0ABR5MH03</accession>
<dbReference type="Pfam" id="PF00425">
    <property type="entry name" value="Chorismate_bind"/>
    <property type="match status" value="1"/>
</dbReference>
<comment type="caution">
    <text evidence="2">The sequence shown here is derived from an EMBL/GenBank/DDBJ whole genome shotgun (WGS) entry which is preliminary data.</text>
</comment>
<evidence type="ECO:0000259" key="1">
    <source>
        <dbReference type="Pfam" id="PF00425"/>
    </source>
</evidence>
<dbReference type="SUPFAM" id="SSF56322">
    <property type="entry name" value="ADC synthase"/>
    <property type="match status" value="1"/>
</dbReference>
<dbReference type="InterPro" id="IPR043132">
    <property type="entry name" value="BCAT-like_C"/>
</dbReference>
<dbReference type="Gene3D" id="3.20.10.10">
    <property type="entry name" value="D-amino Acid Aminotransferase, subunit A, domain 2"/>
    <property type="match status" value="1"/>
</dbReference>
<dbReference type="NCBIfam" id="TIGR00553">
    <property type="entry name" value="pabB"/>
    <property type="match status" value="1"/>
</dbReference>
<keyword evidence="3" id="KW-1185">Reference proteome</keyword>
<proteinExistence type="predicted"/>
<name>A0ABR5MH03_9BACI</name>
<dbReference type="InterPro" id="IPR015890">
    <property type="entry name" value="Chorismate_C"/>
</dbReference>
<dbReference type="InterPro" id="IPR005801">
    <property type="entry name" value="ADC_synthase"/>
</dbReference>
<dbReference type="Gene3D" id="3.60.120.10">
    <property type="entry name" value="Anthranilate synthase"/>
    <property type="match status" value="1"/>
</dbReference>
<dbReference type="InterPro" id="IPR043131">
    <property type="entry name" value="BCAT-like_N"/>
</dbReference>
<organism evidence="2 3">
    <name type="scientific">Oceanobacillus caeni</name>
    <dbReference type="NCBI Taxonomy" id="405946"/>
    <lineage>
        <taxon>Bacteria</taxon>
        <taxon>Bacillati</taxon>
        <taxon>Bacillota</taxon>
        <taxon>Bacilli</taxon>
        <taxon>Bacillales</taxon>
        <taxon>Bacillaceae</taxon>
        <taxon>Oceanobacillus</taxon>
    </lineage>
</organism>
<dbReference type="InterPro" id="IPR019999">
    <property type="entry name" value="Anth_synth_I-like"/>
</dbReference>
<dbReference type="Gene3D" id="3.30.470.10">
    <property type="match status" value="1"/>
</dbReference>
<dbReference type="PRINTS" id="PR00095">
    <property type="entry name" value="ANTSNTHASEI"/>
</dbReference>
<reference evidence="2 3" key="1">
    <citation type="submission" date="2015-07" db="EMBL/GenBank/DDBJ databases">
        <title>High-quality draft genome sequence of Oceanobacillus caeni HM6, a bacillus isolated from a human feces.</title>
        <authorList>
            <person name="Kumar J."/>
            <person name="Verma M.K."/>
            <person name="Pandey R."/>
            <person name="Bhambi M."/>
            <person name="Chauhan N."/>
        </authorList>
    </citation>
    <scope>NUCLEOTIDE SEQUENCE [LARGE SCALE GENOMIC DNA]</scope>
    <source>
        <strain evidence="2 3">HM6</strain>
    </source>
</reference>
<feature type="domain" description="Chorismate-utilising enzyme C-terminal" evidence="1">
    <location>
        <begin position="112"/>
        <end position="367"/>
    </location>
</feature>
<dbReference type="InterPro" id="IPR036038">
    <property type="entry name" value="Aminotransferase-like"/>
</dbReference>
<dbReference type="Proteomes" id="UP000037854">
    <property type="component" value="Unassembled WGS sequence"/>
</dbReference>
<dbReference type="Pfam" id="PF01063">
    <property type="entry name" value="Aminotran_4"/>
    <property type="match status" value="1"/>
</dbReference>
<dbReference type="PANTHER" id="PTHR11236">
    <property type="entry name" value="AMINOBENZOATE/ANTHRANILATE SYNTHASE"/>
    <property type="match status" value="1"/>
</dbReference>
<evidence type="ECO:0000313" key="3">
    <source>
        <dbReference type="Proteomes" id="UP000037854"/>
    </source>
</evidence>
<sequence length="580" mass="66284">MNKEIILSFEFASSTGEICPHTFTNPVRVISTNAVEEVIPCLRMVQDAVEEGYYAAGYLAYESAPAFNEKFKVNPNNKMPLLWFGIFKEVSEKSVESDGCYQVGAWNISTTKDEYSKSIKTIKKAIKNGVTYQTNYTTRLYSKFQGDDVAFFEKLKRAQTSNYSAYLNIGDYQILSASPELFFHMKEETITTRPMKGTINRGKTVEEDKENAKWLYKSEKNRAENIMIVDLLRNDLSVIAQPTSVHVPKLFEIEQYPTVHQMTSTVQAKVKKQTDLVDVFRAIFPCGSITGAPKISTMEIISELETTPREVYCGAIGFITPKKEAIFNVPIRTVVIEGKTGVATYGVGGGITWDSTTKGEYHEMLDKARLLEEERPDFRLLESLLLEDGEYFLLEEHIHRLSNSATYFGIPMNKEKVKTALLSFAKSYENGPYKVRLLFSKKERIELEAKPITTPDVPVKVMLANEPIDLENPFYYHKTTNRTMYQCFEKKEGIYDLLLWNKNRELTEFTIGNVVLKIDGTLWTPPIRCGLLAGTYRQFLITTGKIREKVLYVEDLDRHEGIWLINSVRKWLPVDFSTTT</sequence>
<dbReference type="RefSeq" id="WP_060668928.1">
    <property type="nucleotide sequence ID" value="NZ_LGTK01000056.1"/>
</dbReference>
<dbReference type="InterPro" id="IPR001544">
    <property type="entry name" value="Aminotrans_IV"/>
</dbReference>